<evidence type="ECO:0000313" key="3">
    <source>
        <dbReference type="EMBL" id="KAL3425858.1"/>
    </source>
</evidence>
<feature type="coiled-coil region" evidence="1">
    <location>
        <begin position="145"/>
        <end position="172"/>
    </location>
</feature>
<evidence type="ECO:0000313" key="4">
    <source>
        <dbReference type="Proteomes" id="UP001629113"/>
    </source>
</evidence>
<dbReference type="Proteomes" id="UP001629113">
    <property type="component" value="Unassembled WGS sequence"/>
</dbReference>
<gene>
    <name evidence="3" type="ORF">PVAG01_02649</name>
</gene>
<proteinExistence type="predicted"/>
<reference evidence="3 4" key="1">
    <citation type="submission" date="2024-06" db="EMBL/GenBank/DDBJ databases">
        <title>Complete genome of Phlyctema vagabunda strain 19-DSS-EL-015.</title>
        <authorList>
            <person name="Fiorenzani C."/>
        </authorList>
    </citation>
    <scope>NUCLEOTIDE SEQUENCE [LARGE SCALE GENOMIC DNA]</scope>
    <source>
        <strain evidence="3 4">19-DSS-EL-015</strain>
    </source>
</reference>
<organism evidence="3 4">
    <name type="scientific">Phlyctema vagabunda</name>
    <dbReference type="NCBI Taxonomy" id="108571"/>
    <lineage>
        <taxon>Eukaryota</taxon>
        <taxon>Fungi</taxon>
        <taxon>Dikarya</taxon>
        <taxon>Ascomycota</taxon>
        <taxon>Pezizomycotina</taxon>
        <taxon>Leotiomycetes</taxon>
        <taxon>Helotiales</taxon>
        <taxon>Dermateaceae</taxon>
        <taxon>Phlyctema</taxon>
    </lineage>
</organism>
<protein>
    <submittedName>
        <fullName evidence="3">Uncharacterized protein</fullName>
    </submittedName>
</protein>
<feature type="coiled-coil region" evidence="1">
    <location>
        <begin position="455"/>
        <end position="482"/>
    </location>
</feature>
<comment type="caution">
    <text evidence="3">The sequence shown here is derived from an EMBL/GenBank/DDBJ whole genome shotgun (WGS) entry which is preliminary data.</text>
</comment>
<feature type="compositionally biased region" description="Low complexity" evidence="2">
    <location>
        <begin position="1514"/>
        <end position="1525"/>
    </location>
</feature>
<accession>A0ABR4PRQ2</accession>
<evidence type="ECO:0000256" key="2">
    <source>
        <dbReference type="SAM" id="MobiDB-lite"/>
    </source>
</evidence>
<feature type="region of interest" description="Disordered" evidence="2">
    <location>
        <begin position="1"/>
        <end position="37"/>
    </location>
</feature>
<keyword evidence="4" id="KW-1185">Reference proteome</keyword>
<feature type="region of interest" description="Disordered" evidence="2">
    <location>
        <begin position="1494"/>
        <end position="1534"/>
    </location>
</feature>
<keyword evidence="1" id="KW-0175">Coiled coil</keyword>
<dbReference type="EMBL" id="JBFCZG010000002">
    <property type="protein sequence ID" value="KAL3425858.1"/>
    <property type="molecule type" value="Genomic_DNA"/>
</dbReference>
<name>A0ABR4PRQ2_9HELO</name>
<sequence>MSLKGSPIGWWKEKSEKRHRSYSGIATGPRPLSARPATALTVPKTRAAQEKEDNERHLQKLIEEAVLIAFSSDAFRDAVASQLNPATTRQQEQLDHLNTTNSTLQSSLQTCMDEFPATLKPIEDHLTGLHIPTYGKEMNGLAAGQEKILRSLNSIEERIKSLEEKTESLDSSVVNTDLRSAIRFGEVSNELQDQNTVVTDRIWELERSLGKTLEVQQRRVVRSCEELGRAIRTTQDRITSFEEASATGFENLALETANVSSLVDSTQKQLSMDDIRRSKTLSDLDSDVTYLKDGIQGLQKQLDLLDTTPLKSHTHSLEGLTSNLSRLELHAKSIDTKLLTSHTQSLETLTSSLSRLEEHVGALDTTPLASHTETLQSLTSSLSRLEEHVNLLDTAPLESHTEKLGNMESLLTQFERHLSTINTAPLASHTEQLDNIATLLSKVENHISTLDTTPLASHTEQLDSLSTNMSQLEQLLNALDTTPLASHTSKLEDLKTNIMGVESLVNERLLSHLDSLQQIRHEISQPPDYSDLEKMLADLQYAEQTSTDELQTISAAIESILDTTSSNKSEFTVQSKNITTVQGSLDEFRRESAASLTNIMNSVNMDHETFESRFNHLNANMDAQAAVIADFRGADLISLLKEVQELNLGHSEALDALKHDFVDTYTSIEEMHGETVSHMKHNTSTLSNELEKITGQGSSQGTEVRALQTKLQTITETLEGQSVTLQVISTFEPIAELSQKVFESHDLLTKCQTALGQNADISIEILSRSTDLDLKTEKITEYIYKLDETVKDEFKLNSNATEAKRSAFEEEISETLSAISTQVINASGIMNSALGKLDENLSALNGKVTDDMASIAAQSEAHKTAIEGVRCLVDDQTAAADILHELRSSKAILEKAVTVSEVLEGLQLIKEEFTTSSKITMREIAHTKRIIQEVQHNQCGEEILTTINDISKEQLLQTHTMLQSLRSIEENTTLPNVLSSLDTMILSIQDLRTSCEKRILPCVDIIQTTTSNATISIESMLQDFQQFGDVFSKILDDVGNVKQVVHKNEYSTATIHERTVELDTKIKMSQDAVQDAIQEMQTAINRDIIDTTRSITDSVNDAAAGLEINIKNIDSRIATSTKAVRAELKAIDLSPLEPLRADVGSITKMTSETTKQISTITDEISESKSHIVSTNEKAAETLSEALKSHITSAAGKETGELLAAIGSLDVLLKEHNKKTQDSLKAISTSASATTDGLKVIVDERLPKLAVSLGKLDPSLAQTIESIDSISNAIKKLEQTTKASETVLSAEVQSSIIAVKNIGTTGDRTRLEILQAIQTNGGTLSSIQETTQRTSSQVTTLAVKVPSIQQAITEAESKNTTTLEAISSKIPSLLHAIQDNQVSIQANGEALSGLATTSSMKSISAAICRIDKTVLETGAQIKGVVYEGNKKVIKEMDSVLSQLDESINQNEIRIQGISEFEIPRLEWQLTKNYDALHIIGARVIGTSKRFEEAVREHSNGHHPGKGSHQLVGRLRSSSNTRSAASSGKDSGGTRS</sequence>
<evidence type="ECO:0000256" key="1">
    <source>
        <dbReference type="SAM" id="Coils"/>
    </source>
</evidence>